<dbReference type="PANTHER" id="PTHR24305">
    <property type="entry name" value="CYTOCHROME P450"/>
    <property type="match status" value="1"/>
</dbReference>
<sequence length="559" mass="63596">MSIHLSPTTVALYGVVSYIVYVAVSILYRSFDAPLHYIPGPKPSSWLYGNIPDLVFTENYGDHEFRWQKTFGRTYKLKGCMGEDKLFTSDPVALKYIFKNNHIFTRGHYHQHLVWMLMGEWSLFRISHDVHRRIRAIANSAFSQTRLQGVFPIVRSISRKFTDKLDEKLDSTPSQDSVIDVYHLIQHATSDVVAEAMMGYHFNAVETDGGDEVSRIHQNIILISSSKTNTALLADSLFGFIPRLLLRASVNLPTATFAVLRRYRSVMSEWSGMLYKQKLDNLRLGLDKDVDLLSAFVEDNEAVQKDAKISPEEIKHQITSMLVAGQDTTGNTITFALLEFARHPEWQDKVRQEILQMEGDLSYSNLDKLVYLNAHIKETLRYHPALPNTERLAVEDTVLPLSTPVKTKDRSMITEIPVRKGQLVYGGLASYNRFVILIPHWYRDTNSTLAIRDPEIWGADAHTFDAYRWIDDRMNHVKETGTSFGPYANVSSFIGGPHVCLGWRLAISEMQVMLADLLSRFAFEAVEGVVVRPSVAVTMQPVSEKGLPHLPLRVKRLEH</sequence>
<evidence type="ECO:0000256" key="6">
    <source>
        <dbReference type="ARBA" id="ARBA00022692"/>
    </source>
</evidence>
<evidence type="ECO:0000256" key="8">
    <source>
        <dbReference type="ARBA" id="ARBA00022989"/>
    </source>
</evidence>
<dbReference type="Pfam" id="PF00067">
    <property type="entry name" value="p450"/>
    <property type="match status" value="2"/>
</dbReference>
<comment type="similarity">
    <text evidence="4">Belongs to the cytochrome P450 family.</text>
</comment>
<dbReference type="SUPFAM" id="SSF48264">
    <property type="entry name" value="Cytochrome P450"/>
    <property type="match status" value="1"/>
</dbReference>
<evidence type="ECO:0000256" key="9">
    <source>
        <dbReference type="ARBA" id="ARBA00023002"/>
    </source>
</evidence>
<dbReference type="InterPro" id="IPR036396">
    <property type="entry name" value="Cyt_P450_sf"/>
</dbReference>
<dbReference type="EMBL" id="LATX01001169">
    <property type="protein sequence ID" value="KTB43439.1"/>
    <property type="molecule type" value="Genomic_DNA"/>
</dbReference>
<proteinExistence type="inferred from homology"/>
<keyword evidence="12 14" id="KW-0472">Membrane</keyword>
<dbReference type="GO" id="GO:0005506">
    <property type="term" value="F:iron ion binding"/>
    <property type="evidence" value="ECO:0007669"/>
    <property type="project" value="InterPro"/>
</dbReference>
<keyword evidence="5 13" id="KW-0349">Heme</keyword>
<feature type="binding site" description="axial binding residue" evidence="13">
    <location>
        <position position="500"/>
    </location>
    <ligand>
        <name>heme</name>
        <dbReference type="ChEBI" id="CHEBI:30413"/>
    </ligand>
    <ligandPart>
        <name>Fe</name>
        <dbReference type="ChEBI" id="CHEBI:18248"/>
    </ligandPart>
</feature>
<dbReference type="InterPro" id="IPR001128">
    <property type="entry name" value="Cyt_P450"/>
</dbReference>
<name>A0A0W0G4C9_MONRR</name>
<evidence type="ECO:0000256" key="14">
    <source>
        <dbReference type="SAM" id="Phobius"/>
    </source>
</evidence>
<evidence type="ECO:0000313" key="15">
    <source>
        <dbReference type="EMBL" id="KTB43439.1"/>
    </source>
</evidence>
<organism evidence="15 16">
    <name type="scientific">Moniliophthora roreri</name>
    <name type="common">Frosty pod rot fungus</name>
    <name type="synonym">Monilia roreri</name>
    <dbReference type="NCBI Taxonomy" id="221103"/>
    <lineage>
        <taxon>Eukaryota</taxon>
        <taxon>Fungi</taxon>
        <taxon>Dikarya</taxon>
        <taxon>Basidiomycota</taxon>
        <taxon>Agaricomycotina</taxon>
        <taxon>Agaricomycetes</taxon>
        <taxon>Agaricomycetidae</taxon>
        <taxon>Agaricales</taxon>
        <taxon>Marasmiineae</taxon>
        <taxon>Marasmiaceae</taxon>
        <taxon>Moniliophthora</taxon>
    </lineage>
</organism>
<dbReference type="Gene3D" id="1.10.630.10">
    <property type="entry name" value="Cytochrome P450"/>
    <property type="match status" value="1"/>
</dbReference>
<dbReference type="InterPro" id="IPR050121">
    <property type="entry name" value="Cytochrome_P450_monoxygenase"/>
</dbReference>
<reference evidence="15 16" key="1">
    <citation type="submission" date="2015-12" db="EMBL/GenBank/DDBJ databases">
        <title>Draft genome sequence of Moniliophthora roreri, the causal agent of frosty pod rot of cacao.</title>
        <authorList>
            <person name="Aime M.C."/>
            <person name="Diaz-Valderrama J.R."/>
            <person name="Kijpornyongpan T."/>
            <person name="Phillips-Mora W."/>
        </authorList>
    </citation>
    <scope>NUCLEOTIDE SEQUENCE [LARGE SCALE GENOMIC DNA]</scope>
    <source>
        <strain evidence="15 16">MCA 2952</strain>
    </source>
</reference>
<comment type="subcellular location">
    <subcellularLocation>
        <location evidence="2">Membrane</location>
    </subcellularLocation>
</comment>
<dbReference type="GO" id="GO:0016020">
    <property type="term" value="C:membrane"/>
    <property type="evidence" value="ECO:0007669"/>
    <property type="project" value="UniProtKB-SubCell"/>
</dbReference>
<accession>A0A0W0G4C9</accession>
<protein>
    <recommendedName>
        <fullName evidence="17">Cytochrome p450</fullName>
    </recommendedName>
</protein>
<comment type="cofactor">
    <cofactor evidence="1 13">
        <name>heme</name>
        <dbReference type="ChEBI" id="CHEBI:30413"/>
    </cofactor>
</comment>
<keyword evidence="8 14" id="KW-1133">Transmembrane helix</keyword>
<feature type="transmembrane region" description="Helical" evidence="14">
    <location>
        <begin position="12"/>
        <end position="31"/>
    </location>
</feature>
<evidence type="ECO:0000256" key="7">
    <source>
        <dbReference type="ARBA" id="ARBA00022723"/>
    </source>
</evidence>
<keyword evidence="11" id="KW-0503">Monooxygenase</keyword>
<evidence type="ECO:0000313" key="16">
    <source>
        <dbReference type="Proteomes" id="UP000054988"/>
    </source>
</evidence>
<evidence type="ECO:0000256" key="11">
    <source>
        <dbReference type="ARBA" id="ARBA00023033"/>
    </source>
</evidence>
<evidence type="ECO:0000256" key="3">
    <source>
        <dbReference type="ARBA" id="ARBA00004721"/>
    </source>
</evidence>
<dbReference type="GO" id="GO:0020037">
    <property type="term" value="F:heme binding"/>
    <property type="evidence" value="ECO:0007669"/>
    <property type="project" value="InterPro"/>
</dbReference>
<comment type="pathway">
    <text evidence="3">Secondary metabolite biosynthesis; terpenoid biosynthesis.</text>
</comment>
<evidence type="ECO:0000256" key="2">
    <source>
        <dbReference type="ARBA" id="ARBA00004370"/>
    </source>
</evidence>
<keyword evidence="7 13" id="KW-0479">Metal-binding</keyword>
<keyword evidence="10 13" id="KW-0408">Iron</keyword>
<keyword evidence="9" id="KW-0560">Oxidoreductase</keyword>
<evidence type="ECO:0000256" key="1">
    <source>
        <dbReference type="ARBA" id="ARBA00001971"/>
    </source>
</evidence>
<dbReference type="InterPro" id="IPR002401">
    <property type="entry name" value="Cyt_P450_E_grp-I"/>
</dbReference>
<dbReference type="PRINTS" id="PR00463">
    <property type="entry name" value="EP450I"/>
</dbReference>
<evidence type="ECO:0000256" key="12">
    <source>
        <dbReference type="ARBA" id="ARBA00023136"/>
    </source>
</evidence>
<gene>
    <name evidence="15" type="ORF">WG66_3975</name>
</gene>
<dbReference type="Proteomes" id="UP000054988">
    <property type="component" value="Unassembled WGS sequence"/>
</dbReference>
<dbReference type="AlphaFoldDB" id="A0A0W0G4C9"/>
<dbReference type="GO" id="GO:0004497">
    <property type="term" value="F:monooxygenase activity"/>
    <property type="evidence" value="ECO:0007669"/>
    <property type="project" value="UniProtKB-KW"/>
</dbReference>
<evidence type="ECO:0000256" key="5">
    <source>
        <dbReference type="ARBA" id="ARBA00022617"/>
    </source>
</evidence>
<dbReference type="eggNOG" id="KOG0157">
    <property type="taxonomic scope" value="Eukaryota"/>
</dbReference>
<evidence type="ECO:0000256" key="10">
    <source>
        <dbReference type="ARBA" id="ARBA00023004"/>
    </source>
</evidence>
<dbReference type="GO" id="GO:0016705">
    <property type="term" value="F:oxidoreductase activity, acting on paired donors, with incorporation or reduction of molecular oxygen"/>
    <property type="evidence" value="ECO:0007669"/>
    <property type="project" value="InterPro"/>
</dbReference>
<keyword evidence="6 14" id="KW-0812">Transmembrane</keyword>
<evidence type="ECO:0008006" key="17">
    <source>
        <dbReference type="Google" id="ProtNLM"/>
    </source>
</evidence>
<evidence type="ECO:0000256" key="13">
    <source>
        <dbReference type="PIRSR" id="PIRSR602401-1"/>
    </source>
</evidence>
<dbReference type="PANTHER" id="PTHR24305:SF166">
    <property type="entry name" value="CYTOCHROME P450 12A4, MITOCHONDRIAL-RELATED"/>
    <property type="match status" value="1"/>
</dbReference>
<evidence type="ECO:0000256" key="4">
    <source>
        <dbReference type="ARBA" id="ARBA00010617"/>
    </source>
</evidence>
<comment type="caution">
    <text evidence="15">The sequence shown here is derived from an EMBL/GenBank/DDBJ whole genome shotgun (WGS) entry which is preliminary data.</text>
</comment>